<reference evidence="5" key="1">
    <citation type="submission" date="2022-07" db="EMBL/GenBank/DDBJ databases">
        <title>Genome Sequence of Physisporinus lineatus.</title>
        <authorList>
            <person name="Buettner E."/>
        </authorList>
    </citation>
    <scope>NUCLEOTIDE SEQUENCE</scope>
    <source>
        <strain evidence="5">VT162</strain>
    </source>
</reference>
<feature type="compositionally biased region" description="Polar residues" evidence="4">
    <location>
        <begin position="366"/>
        <end position="377"/>
    </location>
</feature>
<feature type="compositionally biased region" description="Low complexity" evidence="4">
    <location>
        <begin position="352"/>
        <end position="365"/>
    </location>
</feature>
<dbReference type="GO" id="GO:0004842">
    <property type="term" value="F:ubiquitin-protein transferase activity"/>
    <property type="evidence" value="ECO:0007669"/>
    <property type="project" value="TreeGrafter"/>
</dbReference>
<proteinExistence type="predicted"/>
<name>A0AAD5VF02_9APHY</name>
<protein>
    <recommendedName>
        <fullName evidence="7">Ankyrin</fullName>
    </recommendedName>
</protein>
<dbReference type="SMART" id="SM00248">
    <property type="entry name" value="ANK"/>
    <property type="match status" value="3"/>
</dbReference>
<dbReference type="SUPFAM" id="SSF48403">
    <property type="entry name" value="Ankyrin repeat"/>
    <property type="match status" value="1"/>
</dbReference>
<evidence type="ECO:0000313" key="6">
    <source>
        <dbReference type="Proteomes" id="UP001212997"/>
    </source>
</evidence>
<feature type="region of interest" description="Disordered" evidence="4">
    <location>
        <begin position="529"/>
        <end position="555"/>
    </location>
</feature>
<dbReference type="PROSITE" id="PS50297">
    <property type="entry name" value="ANK_REP_REGION"/>
    <property type="match status" value="2"/>
</dbReference>
<dbReference type="EMBL" id="JANAWD010000040">
    <property type="protein sequence ID" value="KAJ3489700.1"/>
    <property type="molecule type" value="Genomic_DNA"/>
</dbReference>
<feature type="repeat" description="ANK" evidence="3">
    <location>
        <begin position="96"/>
        <end position="128"/>
    </location>
</feature>
<dbReference type="PROSITE" id="PS50088">
    <property type="entry name" value="ANK_REPEAT"/>
    <property type="match status" value="2"/>
</dbReference>
<dbReference type="Proteomes" id="UP001212997">
    <property type="component" value="Unassembled WGS sequence"/>
</dbReference>
<dbReference type="InterPro" id="IPR002110">
    <property type="entry name" value="Ankyrin_rpt"/>
</dbReference>
<keyword evidence="1" id="KW-0677">Repeat</keyword>
<feature type="repeat" description="ANK" evidence="3">
    <location>
        <begin position="129"/>
        <end position="161"/>
    </location>
</feature>
<feature type="region of interest" description="Disordered" evidence="4">
    <location>
        <begin position="348"/>
        <end position="384"/>
    </location>
</feature>
<dbReference type="GO" id="GO:0085020">
    <property type="term" value="P:protein K6-linked ubiquitination"/>
    <property type="evidence" value="ECO:0007669"/>
    <property type="project" value="TreeGrafter"/>
</dbReference>
<feature type="region of interest" description="Disordered" evidence="4">
    <location>
        <begin position="404"/>
        <end position="516"/>
    </location>
</feature>
<evidence type="ECO:0000256" key="1">
    <source>
        <dbReference type="ARBA" id="ARBA00022737"/>
    </source>
</evidence>
<evidence type="ECO:0000256" key="3">
    <source>
        <dbReference type="PROSITE-ProRule" id="PRU00023"/>
    </source>
</evidence>
<comment type="caution">
    <text evidence="5">The sequence shown here is derived from an EMBL/GenBank/DDBJ whole genome shotgun (WGS) entry which is preliminary data.</text>
</comment>
<dbReference type="PANTHER" id="PTHR24171:SF8">
    <property type="entry name" value="BRCA1-ASSOCIATED RING DOMAIN PROTEIN 1"/>
    <property type="match status" value="1"/>
</dbReference>
<evidence type="ECO:0000256" key="2">
    <source>
        <dbReference type="ARBA" id="ARBA00023043"/>
    </source>
</evidence>
<feature type="compositionally biased region" description="Low complexity" evidence="4">
    <location>
        <begin position="225"/>
        <end position="252"/>
    </location>
</feature>
<evidence type="ECO:0000313" key="5">
    <source>
        <dbReference type="EMBL" id="KAJ3489700.1"/>
    </source>
</evidence>
<accession>A0AAD5VF02</accession>
<dbReference type="PRINTS" id="PR01415">
    <property type="entry name" value="ANKYRIN"/>
</dbReference>
<keyword evidence="2 3" id="KW-0040">ANK repeat</keyword>
<feature type="compositionally biased region" description="Polar residues" evidence="4">
    <location>
        <begin position="501"/>
        <end position="513"/>
    </location>
</feature>
<dbReference type="AlphaFoldDB" id="A0AAD5VF02"/>
<feature type="compositionally biased region" description="Polar residues" evidence="4">
    <location>
        <begin position="423"/>
        <end position="465"/>
    </location>
</feature>
<dbReference type="Gene3D" id="1.25.40.20">
    <property type="entry name" value="Ankyrin repeat-containing domain"/>
    <property type="match status" value="1"/>
</dbReference>
<organism evidence="5 6">
    <name type="scientific">Meripilus lineatus</name>
    <dbReference type="NCBI Taxonomy" id="2056292"/>
    <lineage>
        <taxon>Eukaryota</taxon>
        <taxon>Fungi</taxon>
        <taxon>Dikarya</taxon>
        <taxon>Basidiomycota</taxon>
        <taxon>Agaricomycotina</taxon>
        <taxon>Agaricomycetes</taxon>
        <taxon>Polyporales</taxon>
        <taxon>Meripilaceae</taxon>
        <taxon>Meripilus</taxon>
    </lineage>
</organism>
<evidence type="ECO:0000256" key="4">
    <source>
        <dbReference type="SAM" id="MobiDB-lite"/>
    </source>
</evidence>
<dbReference type="PANTHER" id="PTHR24171">
    <property type="entry name" value="ANKYRIN REPEAT DOMAIN-CONTAINING PROTEIN 39-RELATED"/>
    <property type="match status" value="1"/>
</dbReference>
<evidence type="ECO:0008006" key="7">
    <source>
        <dbReference type="Google" id="ProtNLM"/>
    </source>
</evidence>
<feature type="compositionally biased region" description="Low complexity" evidence="4">
    <location>
        <begin position="277"/>
        <end position="310"/>
    </location>
</feature>
<gene>
    <name evidence="5" type="ORF">NLI96_g1935</name>
</gene>
<keyword evidence="6" id="KW-1185">Reference proteome</keyword>
<dbReference type="Pfam" id="PF12796">
    <property type="entry name" value="Ank_2"/>
    <property type="match status" value="1"/>
</dbReference>
<dbReference type="InterPro" id="IPR036770">
    <property type="entry name" value="Ankyrin_rpt-contain_sf"/>
</dbReference>
<sequence>MRNPDPTHKRYTSLAWAAVLANEETFEFLLSLEHDNQEYSKDSDNNTILLLLAEAKPPLNPYGSGPSEHEFNSATLRMARLYYDHYPEVLDWANLEGKTALHVAATRGNEELVRMLCDFGADFDLPDNDGNTPLHYASAWGHITIVQLLIERGCMYSVRNNEGFTPSDYAYSISTKDVLQDTARAQFEHNKRVRQNVFAQAAQRGFELQGRLPPPPPRMYAGSNGSVRMRSGSGTSRTTTTSDSDFSDNYSTPQQSRTHHPTFASSLSPSRHPQALPSAYSPGQPSAGSSSSTSRFTVPSPSPVPVQSYSAVPPPMTAQLNAAAASALSPIANRMRERDADAMEKYKLRQRSGSAATTSTDAQSANGTTAPTTTSNSSRDEDANSMHNMVTIGSVAPRRLLRPSASAAQLRSVPSPISPQNPHPSQQDPRLRSGTNPSVLNQSPSLTSSPPDSVLLSTPTQSSARPQLLRNGGAAKLMGPGTDTAQFPPPVPLPREPPEKSATSGSGTFSSIPMLQAALPTRRLPFNLLSSHHRHAGDQAHKRNASVNSLGAKVS</sequence>
<feature type="region of interest" description="Disordered" evidence="4">
    <location>
        <begin position="206"/>
        <end position="310"/>
    </location>
</feature>